<dbReference type="STRING" id="74649.A0A2P6RJH8"/>
<dbReference type="Proteomes" id="UP000238479">
    <property type="component" value="Chromosome 2"/>
</dbReference>
<gene>
    <name evidence="1" type="ORF">RchiOBHm_Chr2g0090421</name>
</gene>
<sequence>MVLRNSISNTKKFFQKTLGNLKNLFSAGSYEKLPKSPATYNPYSTSMSTSTFARVHDMNIHNTSSYKDLDKLYNDFTDQWDSKRQSNNKRLVISSPAQQDHKVVQRRDHEACDRNNKVMTKRVEESRTTFSSELKEPRRGCLVAEKLKELEMLDISNVDHVLDVQEVFHYYSRLTCPAYLEIVDRFFMEMCAEFFGPAATPGRSKKSRLRPRTSLRS</sequence>
<evidence type="ECO:0000313" key="1">
    <source>
        <dbReference type="EMBL" id="PRQ46567.1"/>
    </source>
</evidence>
<reference evidence="1 2" key="1">
    <citation type="journal article" date="2018" name="Nat. Genet.">
        <title>The Rosa genome provides new insights in the design of modern roses.</title>
        <authorList>
            <person name="Bendahmane M."/>
        </authorList>
    </citation>
    <scope>NUCLEOTIDE SEQUENCE [LARGE SCALE GENOMIC DNA]</scope>
    <source>
        <strain evidence="2">cv. Old Blush</strain>
    </source>
</reference>
<accession>A0A2P6RJH8</accession>
<protein>
    <recommendedName>
        <fullName evidence="3">OVATE domain-containing protein</fullName>
    </recommendedName>
</protein>
<dbReference type="EMBL" id="PDCK01000040">
    <property type="protein sequence ID" value="PRQ46567.1"/>
    <property type="molecule type" value="Genomic_DNA"/>
</dbReference>
<keyword evidence="2" id="KW-1185">Reference proteome</keyword>
<dbReference type="OrthoDB" id="1928787at2759"/>
<evidence type="ECO:0000313" key="2">
    <source>
        <dbReference type="Proteomes" id="UP000238479"/>
    </source>
</evidence>
<dbReference type="AlphaFoldDB" id="A0A2P6RJH8"/>
<name>A0A2P6RJH8_ROSCH</name>
<organism evidence="1 2">
    <name type="scientific">Rosa chinensis</name>
    <name type="common">China rose</name>
    <dbReference type="NCBI Taxonomy" id="74649"/>
    <lineage>
        <taxon>Eukaryota</taxon>
        <taxon>Viridiplantae</taxon>
        <taxon>Streptophyta</taxon>
        <taxon>Embryophyta</taxon>
        <taxon>Tracheophyta</taxon>
        <taxon>Spermatophyta</taxon>
        <taxon>Magnoliopsida</taxon>
        <taxon>eudicotyledons</taxon>
        <taxon>Gunneridae</taxon>
        <taxon>Pentapetalae</taxon>
        <taxon>rosids</taxon>
        <taxon>fabids</taxon>
        <taxon>Rosales</taxon>
        <taxon>Rosaceae</taxon>
        <taxon>Rosoideae</taxon>
        <taxon>Rosoideae incertae sedis</taxon>
        <taxon>Rosa</taxon>
    </lineage>
</organism>
<proteinExistence type="predicted"/>
<dbReference type="PANTHER" id="PTHR35461">
    <property type="entry name" value="BNAANNG14610D PROTEIN"/>
    <property type="match status" value="1"/>
</dbReference>
<dbReference type="OMA" id="SDQWESE"/>
<dbReference type="PANTHER" id="PTHR35461:SF3">
    <property type="entry name" value="OVATE DOMAIN-CONTAINING PROTEIN"/>
    <property type="match status" value="1"/>
</dbReference>
<evidence type="ECO:0008006" key="3">
    <source>
        <dbReference type="Google" id="ProtNLM"/>
    </source>
</evidence>
<comment type="caution">
    <text evidence="1">The sequence shown here is derived from an EMBL/GenBank/DDBJ whole genome shotgun (WGS) entry which is preliminary data.</text>
</comment>
<dbReference type="Gramene" id="PRQ46567">
    <property type="protein sequence ID" value="PRQ46567"/>
    <property type="gene ID" value="RchiOBHm_Chr2g0090421"/>
</dbReference>